<dbReference type="GO" id="GO:0004497">
    <property type="term" value="F:monooxygenase activity"/>
    <property type="evidence" value="ECO:0007669"/>
    <property type="project" value="UniProtKB-KW"/>
</dbReference>
<dbReference type="Gene3D" id="1.10.630.10">
    <property type="entry name" value="Cytochrome P450"/>
    <property type="match status" value="1"/>
</dbReference>
<evidence type="ECO:0000256" key="8">
    <source>
        <dbReference type="SAM" id="SignalP"/>
    </source>
</evidence>
<evidence type="ECO:0000256" key="3">
    <source>
        <dbReference type="ARBA" id="ARBA00022723"/>
    </source>
</evidence>
<proteinExistence type="inferred from homology"/>
<keyword evidence="7 9" id="KW-0503">Monooxygenase</keyword>
<keyword evidence="10" id="KW-1185">Reference proteome</keyword>
<feature type="chain" id="PRO_5040411168" evidence="8">
    <location>
        <begin position="28"/>
        <end position="493"/>
    </location>
</feature>
<dbReference type="InterPro" id="IPR017972">
    <property type="entry name" value="Cyt_P450_CS"/>
</dbReference>
<evidence type="ECO:0000256" key="7">
    <source>
        <dbReference type="RuleBase" id="RU000461"/>
    </source>
</evidence>
<organism evidence="9 10">
    <name type="scientific">Passalora fulva</name>
    <name type="common">Tomato leaf mold</name>
    <name type="synonym">Cladosporium fulvum</name>
    <dbReference type="NCBI Taxonomy" id="5499"/>
    <lineage>
        <taxon>Eukaryota</taxon>
        <taxon>Fungi</taxon>
        <taxon>Dikarya</taxon>
        <taxon>Ascomycota</taxon>
        <taxon>Pezizomycotina</taxon>
        <taxon>Dothideomycetes</taxon>
        <taxon>Dothideomycetidae</taxon>
        <taxon>Mycosphaerellales</taxon>
        <taxon>Mycosphaerellaceae</taxon>
        <taxon>Fulvia</taxon>
    </lineage>
</organism>
<dbReference type="KEGG" id="ffu:CLAFUR5_05699"/>
<evidence type="ECO:0000256" key="4">
    <source>
        <dbReference type="ARBA" id="ARBA00023002"/>
    </source>
</evidence>
<gene>
    <name evidence="9" type="ORF">CLAFUR5_05699</name>
</gene>
<dbReference type="InterPro" id="IPR002401">
    <property type="entry name" value="Cyt_P450_E_grp-I"/>
</dbReference>
<dbReference type="CDD" id="cd11059">
    <property type="entry name" value="CYP_fungal"/>
    <property type="match status" value="1"/>
</dbReference>
<dbReference type="OrthoDB" id="1470350at2759"/>
<reference evidence="9" key="2">
    <citation type="journal article" date="2022" name="Microb. Genom.">
        <title>A chromosome-scale genome assembly of the tomato pathogen Cladosporium fulvum reveals a compartmentalized genome architecture and the presence of a dispensable chromosome.</title>
        <authorList>
            <person name="Zaccaron A.Z."/>
            <person name="Chen L.H."/>
            <person name="Samaras A."/>
            <person name="Stergiopoulos I."/>
        </authorList>
    </citation>
    <scope>NUCLEOTIDE SEQUENCE</scope>
    <source>
        <strain evidence="9">Race5_Kim</strain>
    </source>
</reference>
<dbReference type="PANTHER" id="PTHR24305">
    <property type="entry name" value="CYTOCHROME P450"/>
    <property type="match status" value="1"/>
</dbReference>
<feature type="signal peptide" evidence="8">
    <location>
        <begin position="1"/>
        <end position="27"/>
    </location>
</feature>
<dbReference type="PROSITE" id="PS00086">
    <property type="entry name" value="CYTOCHROME_P450"/>
    <property type="match status" value="1"/>
</dbReference>
<dbReference type="Proteomes" id="UP000756132">
    <property type="component" value="Chromosome 5"/>
</dbReference>
<comment type="cofactor">
    <cofactor evidence="1 6">
        <name>heme</name>
        <dbReference type="ChEBI" id="CHEBI:30413"/>
    </cofactor>
</comment>
<feature type="binding site" description="axial binding residue" evidence="6">
    <location>
        <position position="435"/>
    </location>
    <ligand>
        <name>heme</name>
        <dbReference type="ChEBI" id="CHEBI:30413"/>
    </ligand>
    <ligandPart>
        <name>Fe</name>
        <dbReference type="ChEBI" id="CHEBI:18248"/>
    </ligandPart>
</feature>
<name>A0A9Q8LIZ0_PASFU</name>
<dbReference type="PRINTS" id="PR00385">
    <property type="entry name" value="P450"/>
</dbReference>
<dbReference type="GO" id="GO:0016705">
    <property type="term" value="F:oxidoreductase activity, acting on paired donors, with incorporation or reduction of molecular oxygen"/>
    <property type="evidence" value="ECO:0007669"/>
    <property type="project" value="InterPro"/>
</dbReference>
<dbReference type="GO" id="GO:0005506">
    <property type="term" value="F:iron ion binding"/>
    <property type="evidence" value="ECO:0007669"/>
    <property type="project" value="InterPro"/>
</dbReference>
<keyword evidence="5 6" id="KW-0408">Iron</keyword>
<reference evidence="9" key="1">
    <citation type="submission" date="2021-12" db="EMBL/GenBank/DDBJ databases">
        <authorList>
            <person name="Zaccaron A."/>
            <person name="Stergiopoulos I."/>
        </authorList>
    </citation>
    <scope>NUCLEOTIDE SEQUENCE</scope>
    <source>
        <strain evidence="9">Race5_Kim</strain>
    </source>
</reference>
<dbReference type="SUPFAM" id="SSF48264">
    <property type="entry name" value="Cytochrome P450"/>
    <property type="match status" value="1"/>
</dbReference>
<keyword evidence="3 6" id="KW-0479">Metal-binding</keyword>
<dbReference type="PANTHER" id="PTHR24305:SF96">
    <property type="entry name" value="CYTOCHROME P450 MONOOXYGENASE STCB-RELATED"/>
    <property type="match status" value="1"/>
</dbReference>
<evidence type="ECO:0000313" key="9">
    <source>
        <dbReference type="EMBL" id="UJO18367.1"/>
    </source>
</evidence>
<comment type="similarity">
    <text evidence="2 7">Belongs to the cytochrome P450 family.</text>
</comment>
<keyword evidence="6 7" id="KW-0349">Heme</keyword>
<dbReference type="InterPro" id="IPR001128">
    <property type="entry name" value="Cyt_P450"/>
</dbReference>
<dbReference type="InterPro" id="IPR036396">
    <property type="entry name" value="Cyt_P450_sf"/>
</dbReference>
<keyword evidence="8" id="KW-0732">Signal</keyword>
<keyword evidence="4 7" id="KW-0560">Oxidoreductase</keyword>
<evidence type="ECO:0000256" key="1">
    <source>
        <dbReference type="ARBA" id="ARBA00001971"/>
    </source>
</evidence>
<dbReference type="EMBL" id="CP090167">
    <property type="protein sequence ID" value="UJO18367.1"/>
    <property type="molecule type" value="Genomic_DNA"/>
</dbReference>
<dbReference type="RefSeq" id="XP_047762733.1">
    <property type="nucleotide sequence ID" value="XM_047904847.1"/>
</dbReference>
<evidence type="ECO:0000256" key="2">
    <source>
        <dbReference type="ARBA" id="ARBA00010617"/>
    </source>
</evidence>
<accession>A0A9Q8LIZ0</accession>
<evidence type="ECO:0000313" key="10">
    <source>
        <dbReference type="Proteomes" id="UP000756132"/>
    </source>
</evidence>
<dbReference type="AlphaFoldDB" id="A0A9Q8LIZ0"/>
<dbReference type="InterPro" id="IPR050121">
    <property type="entry name" value="Cytochrome_P450_monoxygenase"/>
</dbReference>
<dbReference type="Pfam" id="PF00067">
    <property type="entry name" value="p450"/>
    <property type="match status" value="1"/>
</dbReference>
<dbReference type="OMA" id="AHRCEIT"/>
<protein>
    <submittedName>
        <fullName evidence="9">Cytochrome P450 monooxygenase cypX</fullName>
    </submittedName>
</protein>
<dbReference type="PRINTS" id="PR00463">
    <property type="entry name" value="EP450I"/>
</dbReference>
<evidence type="ECO:0000256" key="6">
    <source>
        <dbReference type="PIRSR" id="PIRSR602401-1"/>
    </source>
</evidence>
<dbReference type="GeneID" id="71985577"/>
<dbReference type="GO" id="GO:0020037">
    <property type="term" value="F:heme binding"/>
    <property type="evidence" value="ECO:0007669"/>
    <property type="project" value="InterPro"/>
</dbReference>
<evidence type="ECO:0000256" key="5">
    <source>
        <dbReference type="ARBA" id="ARBA00023004"/>
    </source>
</evidence>
<sequence>MALTSANLLGLLALLAVASAILKLARALRSPLNKVPGPWLAKFTNLPLKLAVITGSRIHYIQSLHERYGPYVRISPEEIAVNDPKGFKQIHGINSGFEKSGWYKALTVMPRPCLFDMSDAKDHAARRRLFARGFSKSNIRQNWEPAIKEKIALVVTQMLNEAARTHGSVDVMKRWTLMASGVSAHLMFGESFQVIERGETNEFIKTLTSALKGGGIGVEVPIVRTIGKMLPFQATKELFCTNETLDSYAVTAVRNMRASGVSKNIFANILAESEKGEALDDRTVESEAMGLFVAGTDTTAVSLTYLTWAILARPELRKKIEEEVSSLPLNFQEQDVERLPLLNAAIEETLRLYGAAPGALPRTVPPGGADMGGYYLPQGAIVSTHAYSMHRDPSLFPNPESFNPSRWLPDSKDNEHVSSAARAVFSPFGSGSRSCLGSHIAYSELRLGAAEFFRRCPGSSLASSTTEESMHMENFFLIAPQSHRCEVVLETQK</sequence>